<organism evidence="4 5">
    <name type="scientific">Porites lobata</name>
    <dbReference type="NCBI Taxonomy" id="104759"/>
    <lineage>
        <taxon>Eukaryota</taxon>
        <taxon>Metazoa</taxon>
        <taxon>Cnidaria</taxon>
        <taxon>Anthozoa</taxon>
        <taxon>Hexacorallia</taxon>
        <taxon>Scleractinia</taxon>
        <taxon>Fungiina</taxon>
        <taxon>Poritidae</taxon>
        <taxon>Porites</taxon>
    </lineage>
</organism>
<accession>A0ABN8MU99</accession>
<evidence type="ECO:0000313" key="5">
    <source>
        <dbReference type="Proteomes" id="UP001159405"/>
    </source>
</evidence>
<keyword evidence="5" id="KW-1185">Reference proteome</keyword>
<dbReference type="EMBL" id="CALNXK010000004">
    <property type="protein sequence ID" value="CAH3036076.1"/>
    <property type="molecule type" value="Genomic_DNA"/>
</dbReference>
<dbReference type="PANTHER" id="PTHR36191">
    <property type="entry name" value="ENDO/EXONUCLEASE/PHOSPHATASE DOMAIN-CONTAINING PROTEIN-RELATED"/>
    <property type="match status" value="1"/>
</dbReference>
<keyword evidence="1" id="KW-0732">Signal</keyword>
<name>A0ABN8MU99_9CNID</name>
<comment type="caution">
    <text evidence="4">The sequence shown here is derived from an EMBL/GenBank/DDBJ whole genome shotgun (WGS) entry which is preliminary data.</text>
</comment>
<keyword evidence="2" id="KW-1015">Disulfide bond</keyword>
<proteinExistence type="predicted"/>
<dbReference type="PANTHER" id="PTHR36191:SF4">
    <property type="entry name" value="VWFD DOMAIN-CONTAINING PROTEIN"/>
    <property type="match status" value="1"/>
</dbReference>
<dbReference type="Proteomes" id="UP001159405">
    <property type="component" value="Unassembled WGS sequence"/>
</dbReference>
<evidence type="ECO:0000259" key="3">
    <source>
        <dbReference type="Pfam" id="PF23283"/>
    </source>
</evidence>
<dbReference type="Pfam" id="PF23283">
    <property type="entry name" value="D8C_UMOD"/>
    <property type="match status" value="1"/>
</dbReference>
<sequence length="287" mass="32707">FVRYSYLPKQPEELSQLVNAIRWTKQPEKPTILEEGRSLVHLVWKFLIEGTSEGAEILRGVTFRRQRDAGDSPVVIASNRNGGAFTVFPQFRSNYNAIVPATLILLRAVANEPDFIYSIEVSFLRNNLPQPGFRDAVQVIVRARSCSRYFVLESSDRNVANTDQKNLRCDPRDLIMGGYTDWYRFKGAAGIRMPTFCVPTRRCGTHAPGWLNGSHPSVREGVVTRRVCYHWGSNCCNWKNDIQIQNCGAFYVYRLVKPPLCYLRYCAHNQTVIQRVLAPFTSTGTVH</sequence>
<evidence type="ECO:0000256" key="1">
    <source>
        <dbReference type="ARBA" id="ARBA00022729"/>
    </source>
</evidence>
<reference evidence="4 5" key="1">
    <citation type="submission" date="2022-05" db="EMBL/GenBank/DDBJ databases">
        <authorList>
            <consortium name="Genoscope - CEA"/>
            <person name="William W."/>
        </authorList>
    </citation>
    <scope>NUCLEOTIDE SEQUENCE [LARGE SCALE GENOMIC DNA]</scope>
</reference>
<dbReference type="InterPro" id="IPR057774">
    <property type="entry name" value="D8C_UMOD/GP2/OIT3-like"/>
</dbReference>
<feature type="non-terminal residue" evidence="4">
    <location>
        <position position="1"/>
    </location>
</feature>
<feature type="domain" description="UMOD/GP2/OIT3-like D8C" evidence="3">
    <location>
        <begin position="188"/>
        <end position="267"/>
    </location>
</feature>
<evidence type="ECO:0000313" key="4">
    <source>
        <dbReference type="EMBL" id="CAH3036076.1"/>
    </source>
</evidence>
<gene>
    <name evidence="4" type="ORF">PLOB_00031339</name>
</gene>
<protein>
    <recommendedName>
        <fullName evidence="3">UMOD/GP2/OIT3-like D8C domain-containing protein</fullName>
    </recommendedName>
</protein>
<evidence type="ECO:0000256" key="2">
    <source>
        <dbReference type="ARBA" id="ARBA00023157"/>
    </source>
</evidence>